<protein>
    <submittedName>
        <fullName evidence="1">Trypsin-like peptidase domain-containing protein</fullName>
    </submittedName>
</protein>
<evidence type="ECO:0000313" key="2">
    <source>
        <dbReference type="Proteomes" id="UP000199445"/>
    </source>
</evidence>
<sequence length="259" mass="28923">MSTIPMMQCVVASISRGIEEGNHINVARLHGTGFYINEDGFLLTARHVIEKGNVDVEENGGKLLFSPFHSEVGKHVCLPIEQYEFAPDNFDVAICKTPLASHTFYQYSNITVGPWKDVATHGYPASIINKLVDEFQVQQRYHKGYIQREVPAGRLVNHNNPPLFELSFPITQGLSGSPLFVHSEPYDYLIGVCVGTTTSQLVVYEDTQVYDEGEKYHERTVKVEEFGIAHDIRAQANWKPGMLGGESLGDRIGVKTPNQ</sequence>
<proteinExistence type="predicted"/>
<dbReference type="AlphaFoldDB" id="A0A1I3W356"/>
<accession>A0A1I3W356</accession>
<evidence type="ECO:0000313" key="1">
    <source>
        <dbReference type="EMBL" id="SFK01895.1"/>
    </source>
</evidence>
<dbReference type="Gene3D" id="2.40.10.120">
    <property type="match status" value="1"/>
</dbReference>
<dbReference type="Pfam" id="PF13365">
    <property type="entry name" value="Trypsin_2"/>
    <property type="match status" value="1"/>
</dbReference>
<dbReference type="SUPFAM" id="SSF50494">
    <property type="entry name" value="Trypsin-like serine proteases"/>
    <property type="match status" value="1"/>
</dbReference>
<keyword evidence="2" id="KW-1185">Reference proteome</keyword>
<name>A0A1I3W356_9GAMM</name>
<gene>
    <name evidence="1" type="ORF">SAMN05216429_1096</name>
</gene>
<organism evidence="1 2">
    <name type="scientific">Marinobacter persicus</name>
    <dbReference type="NCBI Taxonomy" id="930118"/>
    <lineage>
        <taxon>Bacteria</taxon>
        <taxon>Pseudomonadati</taxon>
        <taxon>Pseudomonadota</taxon>
        <taxon>Gammaproteobacteria</taxon>
        <taxon>Pseudomonadales</taxon>
        <taxon>Marinobacteraceae</taxon>
        <taxon>Marinobacter</taxon>
    </lineage>
</organism>
<dbReference type="EMBL" id="FOSC01000009">
    <property type="protein sequence ID" value="SFK01895.1"/>
    <property type="molecule type" value="Genomic_DNA"/>
</dbReference>
<reference evidence="1 2" key="1">
    <citation type="submission" date="2016-10" db="EMBL/GenBank/DDBJ databases">
        <authorList>
            <person name="de Groot N.N."/>
        </authorList>
    </citation>
    <scope>NUCLEOTIDE SEQUENCE [LARGE SCALE GENOMIC DNA]</scope>
    <source>
        <strain evidence="1 2">IBRC-M 10445</strain>
    </source>
</reference>
<dbReference type="InterPro" id="IPR009003">
    <property type="entry name" value="Peptidase_S1_PA"/>
</dbReference>
<dbReference type="RefSeq" id="WP_091705376.1">
    <property type="nucleotide sequence ID" value="NZ_BMYN01000005.1"/>
</dbReference>
<dbReference type="Proteomes" id="UP000199445">
    <property type="component" value="Unassembled WGS sequence"/>
</dbReference>
<dbReference type="OrthoDB" id="6398784at2"/>